<keyword evidence="2" id="KW-0560">Oxidoreductase</keyword>
<gene>
    <name evidence="2" type="ORF">BN4615_P6300</name>
</gene>
<dbReference type="PANTHER" id="PTHR38011:SF11">
    <property type="entry name" value="2,5-DIAMINO-6-RIBOSYLAMINO-4(3H)-PYRIMIDINONE 5'-PHOSPHATE REDUCTASE"/>
    <property type="match status" value="1"/>
</dbReference>
<organism evidence="2">
    <name type="scientific">Nonomuraea gerenzanensis</name>
    <dbReference type="NCBI Taxonomy" id="93944"/>
    <lineage>
        <taxon>Bacteria</taxon>
        <taxon>Bacillati</taxon>
        <taxon>Actinomycetota</taxon>
        <taxon>Actinomycetes</taxon>
        <taxon>Streptosporangiales</taxon>
        <taxon>Streptosporangiaceae</taxon>
        <taxon>Nonomuraea</taxon>
    </lineage>
</organism>
<protein>
    <submittedName>
        <fullName evidence="2">Dihydrofolate reductase</fullName>
        <ecNumber evidence="2">1.5.1.3</ecNumber>
    </submittedName>
</protein>
<dbReference type="Gene3D" id="3.40.430.10">
    <property type="entry name" value="Dihydrofolate Reductase, subunit A"/>
    <property type="match status" value="1"/>
</dbReference>
<sequence length="242" mass="26300">MRPGQAQDPDAGRAVQMSVLALLSFSFKTATVAVIYRGPGNSPAYEGDSTVRKLVYTGFMSLDGVVDSPGGGPGEEHRSGGWVFKDLEFVPEAWSLKGEELAETTALMFGRRSYEAFATTWPGSQDHADYKELPKYVVSTTLSDDALVGGWGPTTILRSTEDIAALKEDEGGAIFIHGSAELARRLSDAGLIDQYNLLVFPVLLGAGKSLFDRADRAKHMLTLRESQSYSNGILKLVYDVRR</sequence>
<dbReference type="AlphaFoldDB" id="A0A1M4EDC8"/>
<dbReference type="GO" id="GO:0008703">
    <property type="term" value="F:5-amino-6-(5-phosphoribosylamino)uracil reductase activity"/>
    <property type="evidence" value="ECO:0007669"/>
    <property type="project" value="InterPro"/>
</dbReference>
<feature type="domain" description="Bacterial bifunctional deaminase-reductase C-terminal" evidence="1">
    <location>
        <begin position="53"/>
        <end position="234"/>
    </location>
</feature>
<dbReference type="GO" id="GO:0004146">
    <property type="term" value="F:dihydrofolate reductase activity"/>
    <property type="evidence" value="ECO:0007669"/>
    <property type="project" value="UniProtKB-EC"/>
</dbReference>
<dbReference type="SUPFAM" id="SSF53597">
    <property type="entry name" value="Dihydrofolate reductase-like"/>
    <property type="match status" value="1"/>
</dbReference>
<dbReference type="Pfam" id="PF01872">
    <property type="entry name" value="RibD_C"/>
    <property type="match status" value="1"/>
</dbReference>
<proteinExistence type="predicted"/>
<dbReference type="EC" id="1.5.1.3" evidence="2"/>
<dbReference type="PANTHER" id="PTHR38011">
    <property type="entry name" value="DIHYDROFOLATE REDUCTASE FAMILY PROTEIN (AFU_ORTHOLOGUE AFUA_8G06820)"/>
    <property type="match status" value="1"/>
</dbReference>
<dbReference type="InterPro" id="IPR002734">
    <property type="entry name" value="RibDG_C"/>
</dbReference>
<name>A0A1M4EDC8_9ACTN</name>
<evidence type="ECO:0000259" key="1">
    <source>
        <dbReference type="Pfam" id="PF01872"/>
    </source>
</evidence>
<evidence type="ECO:0000313" key="2">
    <source>
        <dbReference type="EMBL" id="SBO96784.1"/>
    </source>
</evidence>
<accession>A0A1M4EDC8</accession>
<dbReference type="EMBL" id="LT559118">
    <property type="protein sequence ID" value="SBO96784.1"/>
    <property type="molecule type" value="Genomic_DNA"/>
</dbReference>
<reference evidence="2" key="1">
    <citation type="submission" date="2016-04" db="EMBL/GenBank/DDBJ databases">
        <authorList>
            <person name="Evans L.H."/>
            <person name="Alamgir A."/>
            <person name="Owens N."/>
            <person name="Weber N.D."/>
            <person name="Virtaneva K."/>
            <person name="Barbian K."/>
            <person name="Babar A."/>
            <person name="Rosenke K."/>
        </authorList>
    </citation>
    <scope>NUCLEOTIDE SEQUENCE</scope>
    <source>
        <strain evidence="2">Nono1</strain>
    </source>
</reference>
<dbReference type="InterPro" id="IPR024072">
    <property type="entry name" value="DHFR-like_dom_sf"/>
</dbReference>
<dbReference type="GO" id="GO:0009231">
    <property type="term" value="P:riboflavin biosynthetic process"/>
    <property type="evidence" value="ECO:0007669"/>
    <property type="project" value="InterPro"/>
</dbReference>
<dbReference type="InterPro" id="IPR050765">
    <property type="entry name" value="Riboflavin_Biosynth_HTPR"/>
</dbReference>